<evidence type="ECO:0000313" key="3">
    <source>
        <dbReference type="Proteomes" id="UP000002358"/>
    </source>
</evidence>
<dbReference type="AlphaFoldDB" id="A0A7M7Q7Q6"/>
<reference evidence="2" key="1">
    <citation type="submission" date="2021-01" db="UniProtKB">
        <authorList>
            <consortium name="EnsemblMetazoa"/>
        </authorList>
    </citation>
    <scope>IDENTIFICATION</scope>
</reference>
<evidence type="ECO:0000313" key="2">
    <source>
        <dbReference type="EnsemblMetazoa" id="XP_031782309"/>
    </source>
</evidence>
<dbReference type="OrthoDB" id="6575720at2759"/>
<evidence type="ECO:0000256" key="1">
    <source>
        <dbReference type="SAM" id="SignalP"/>
    </source>
</evidence>
<dbReference type="KEGG" id="nvi:107980658"/>
<accession>A0A7M7Q7Q6</accession>
<organism evidence="2 3">
    <name type="scientific">Nasonia vitripennis</name>
    <name type="common">Parasitic wasp</name>
    <dbReference type="NCBI Taxonomy" id="7425"/>
    <lineage>
        <taxon>Eukaryota</taxon>
        <taxon>Metazoa</taxon>
        <taxon>Ecdysozoa</taxon>
        <taxon>Arthropoda</taxon>
        <taxon>Hexapoda</taxon>
        <taxon>Insecta</taxon>
        <taxon>Pterygota</taxon>
        <taxon>Neoptera</taxon>
        <taxon>Endopterygota</taxon>
        <taxon>Hymenoptera</taxon>
        <taxon>Apocrita</taxon>
        <taxon>Proctotrupomorpha</taxon>
        <taxon>Chalcidoidea</taxon>
        <taxon>Pteromalidae</taxon>
        <taxon>Pteromalinae</taxon>
        <taxon>Nasonia</taxon>
    </lineage>
</organism>
<keyword evidence="1" id="KW-0732">Signal</keyword>
<dbReference type="EnsemblMetazoa" id="XM_031926449">
    <property type="protein sequence ID" value="XP_031782309"/>
    <property type="gene ID" value="LOC107980658"/>
</dbReference>
<dbReference type="InParanoid" id="A0A7M7Q7Q6"/>
<sequence length="238" mass="26987">MSSALVLYGTIWIFLISFACGSSEGVFDKIKAGLQNAKNYIETARDIADLVSKSLRPKIPPKKRGDEADFSEEYVKKDYEPTHLVSTFFRLLGLDSKKVTAVAVNSFIFFAQMISELFKLTPKVQRANTINEETNPLDPIQLMIDSENEKVQNLLKKAKDTDLPNQLIEHADSFDSSCIKLLLCKTSPFIWAAQNSLEASKKNNHHDITLWLPSKEKFEEYADECEDKHTDCELNFAL</sequence>
<proteinExistence type="predicted"/>
<feature type="chain" id="PRO_5029664766" evidence="1">
    <location>
        <begin position="22"/>
        <end position="238"/>
    </location>
</feature>
<dbReference type="GeneID" id="107980658"/>
<dbReference type="RefSeq" id="XP_031782309.1">
    <property type="nucleotide sequence ID" value="XM_031926449.2"/>
</dbReference>
<protein>
    <submittedName>
        <fullName evidence="2">Uncharacterized protein</fullName>
    </submittedName>
</protein>
<keyword evidence="3" id="KW-1185">Reference proteome</keyword>
<feature type="signal peptide" evidence="1">
    <location>
        <begin position="1"/>
        <end position="21"/>
    </location>
</feature>
<dbReference type="Proteomes" id="UP000002358">
    <property type="component" value="Chromosome 1"/>
</dbReference>
<name>A0A7M7Q7Q6_NASVI</name>